<keyword evidence="11" id="KW-1185">Reference proteome</keyword>
<dbReference type="PANTHER" id="PTHR43394">
    <property type="entry name" value="ATP-DEPENDENT PERMEASE MDL1, MITOCHONDRIAL"/>
    <property type="match status" value="1"/>
</dbReference>
<proteinExistence type="predicted"/>
<dbReference type="InterPro" id="IPR039421">
    <property type="entry name" value="Type_1_exporter"/>
</dbReference>
<dbReference type="SUPFAM" id="SSF90123">
    <property type="entry name" value="ABC transporter transmembrane region"/>
    <property type="match status" value="1"/>
</dbReference>
<protein>
    <submittedName>
        <fullName evidence="10">ATP-binding cassette, subfamily B</fullName>
    </submittedName>
</protein>
<feature type="transmembrane region" description="Helical" evidence="8">
    <location>
        <begin position="320"/>
        <end position="347"/>
    </location>
</feature>
<evidence type="ECO:0000313" key="10">
    <source>
        <dbReference type="EMBL" id="SDX98140.1"/>
    </source>
</evidence>
<dbReference type="EMBL" id="FNOK01000018">
    <property type="protein sequence ID" value="SDX98140.1"/>
    <property type="molecule type" value="Genomic_DNA"/>
</dbReference>
<dbReference type="InterPro" id="IPR036640">
    <property type="entry name" value="ABC1_TM_sf"/>
</dbReference>
<feature type="domain" description="ABC transporter" evidence="9">
    <location>
        <begin position="400"/>
        <end position="650"/>
    </location>
</feature>
<feature type="region of interest" description="Disordered" evidence="7">
    <location>
        <begin position="1"/>
        <end position="30"/>
    </location>
</feature>
<sequence length="664" mass="71443">MSQHQAQATAPTEAPATGDRTAGHPGTLIGVDDLEPPRWASVDEQVADASLWQTLRELPATAAIIVRLSWATAPRLTLLAGIVQLLSGCTTAFGLFATANALTVLLESGPTPQRVIDSLPAIAVVVASFALRGLLDTAVSAVQGTLTPRVRHAAQNEINTAVAGVALITWEDADFRELARQGGYHGVLATENSVRNIAEVTSSLVSLTAAVVTTGLLSPWLVPVLLLATAADAWAAMTSAKLGYRSFLNMVSRRMRLHVVENLLVARDVAAERTALTLHDVLLTEHRRVATDVTNEAIRLEHRKSLVRLLGRTLSGTGTALAYIVLGILLYLTVMPLGLAGAAVMAMRTATSALNSTMVAINRLYEHSFYLRFYEKLLHEARGHHPPVSEITAPRNPETIRLDNVSFTYPGQDQPALHNINLTLRRGEVIALVGENGSGKTTLGKILTGLYPPTHGTVRWDDVDLATADTRSVYEQIAVIAQEPARWPMIAGTNIRIGRLDCATHDAAWHAAVSKSGADEVLNALPHGEKTVVSKQFRQGQDLSGGQWQRIGVARGIYRDAAILVADEPTAALDAKAEARVFAGLQHATNISRSANSDRATRTTVLVTHRLANVSRADRILVLDQGRIVESGTHQELMALGSHGHYHQLYSLQAQAYRNAADTL</sequence>
<feature type="transmembrane region" description="Helical" evidence="8">
    <location>
        <begin position="119"/>
        <end position="142"/>
    </location>
</feature>
<name>A0A1H3G504_9PSEU</name>
<dbReference type="CDD" id="cd03228">
    <property type="entry name" value="ABCC_MRP_Like"/>
    <property type="match status" value="1"/>
</dbReference>
<dbReference type="AlphaFoldDB" id="A0A1H3G504"/>
<dbReference type="GO" id="GO:0005886">
    <property type="term" value="C:plasma membrane"/>
    <property type="evidence" value="ECO:0007669"/>
    <property type="project" value="UniProtKB-SubCell"/>
</dbReference>
<dbReference type="Gene3D" id="3.40.50.300">
    <property type="entry name" value="P-loop containing nucleotide triphosphate hydrolases"/>
    <property type="match status" value="1"/>
</dbReference>
<keyword evidence="2 8" id="KW-0812">Transmembrane</keyword>
<evidence type="ECO:0000256" key="5">
    <source>
        <dbReference type="ARBA" id="ARBA00022989"/>
    </source>
</evidence>
<evidence type="ECO:0000259" key="9">
    <source>
        <dbReference type="PROSITE" id="PS50893"/>
    </source>
</evidence>
<dbReference type="GO" id="GO:0015421">
    <property type="term" value="F:ABC-type oligopeptide transporter activity"/>
    <property type="evidence" value="ECO:0007669"/>
    <property type="project" value="TreeGrafter"/>
</dbReference>
<dbReference type="Pfam" id="PF00005">
    <property type="entry name" value="ABC_tran"/>
    <property type="match status" value="1"/>
</dbReference>
<evidence type="ECO:0000256" key="2">
    <source>
        <dbReference type="ARBA" id="ARBA00022692"/>
    </source>
</evidence>
<feature type="transmembrane region" description="Helical" evidence="8">
    <location>
        <begin position="224"/>
        <end position="244"/>
    </location>
</feature>
<keyword evidence="5 8" id="KW-1133">Transmembrane helix</keyword>
<evidence type="ECO:0000256" key="8">
    <source>
        <dbReference type="SAM" id="Phobius"/>
    </source>
</evidence>
<feature type="compositionally biased region" description="Low complexity" evidence="7">
    <location>
        <begin position="1"/>
        <end position="17"/>
    </location>
</feature>
<dbReference type="InterPro" id="IPR017871">
    <property type="entry name" value="ABC_transporter-like_CS"/>
</dbReference>
<dbReference type="STRING" id="418495.SAMN05216215_101843"/>
<accession>A0A1H3G504</accession>
<dbReference type="RefSeq" id="WP_093267489.1">
    <property type="nucleotide sequence ID" value="NZ_FNOK01000018.1"/>
</dbReference>
<comment type="subcellular location">
    <subcellularLocation>
        <location evidence="1">Cell membrane</location>
        <topology evidence="1">Multi-pass membrane protein</topology>
    </subcellularLocation>
</comment>
<evidence type="ECO:0000313" key="11">
    <source>
        <dbReference type="Proteomes" id="UP000199529"/>
    </source>
</evidence>
<evidence type="ECO:0000256" key="7">
    <source>
        <dbReference type="SAM" id="MobiDB-lite"/>
    </source>
</evidence>
<keyword evidence="4 10" id="KW-0067">ATP-binding</keyword>
<dbReference type="Gene3D" id="1.20.1560.10">
    <property type="entry name" value="ABC transporter type 1, transmembrane domain"/>
    <property type="match status" value="1"/>
</dbReference>
<reference evidence="11" key="1">
    <citation type="submission" date="2016-10" db="EMBL/GenBank/DDBJ databases">
        <authorList>
            <person name="Varghese N."/>
            <person name="Submissions S."/>
        </authorList>
    </citation>
    <scope>NUCLEOTIDE SEQUENCE [LARGE SCALE GENOMIC DNA]</scope>
    <source>
        <strain evidence="11">CGMCC 4.3530</strain>
    </source>
</reference>
<dbReference type="Proteomes" id="UP000199529">
    <property type="component" value="Unassembled WGS sequence"/>
</dbReference>
<keyword evidence="3" id="KW-0547">Nucleotide-binding</keyword>
<keyword evidence="6 8" id="KW-0472">Membrane</keyword>
<evidence type="ECO:0000256" key="6">
    <source>
        <dbReference type="ARBA" id="ARBA00023136"/>
    </source>
</evidence>
<evidence type="ECO:0000256" key="1">
    <source>
        <dbReference type="ARBA" id="ARBA00004651"/>
    </source>
</evidence>
<gene>
    <name evidence="10" type="ORF">SAMN05216215_101843</name>
</gene>
<dbReference type="GO" id="GO:0016887">
    <property type="term" value="F:ATP hydrolysis activity"/>
    <property type="evidence" value="ECO:0007669"/>
    <property type="project" value="InterPro"/>
</dbReference>
<dbReference type="InterPro" id="IPR003439">
    <property type="entry name" value="ABC_transporter-like_ATP-bd"/>
</dbReference>
<evidence type="ECO:0000256" key="3">
    <source>
        <dbReference type="ARBA" id="ARBA00022741"/>
    </source>
</evidence>
<dbReference type="SMART" id="SM00382">
    <property type="entry name" value="AAA"/>
    <property type="match status" value="1"/>
</dbReference>
<dbReference type="PANTHER" id="PTHR43394:SF1">
    <property type="entry name" value="ATP-BINDING CASSETTE SUB-FAMILY B MEMBER 10, MITOCHONDRIAL"/>
    <property type="match status" value="1"/>
</dbReference>
<dbReference type="PROSITE" id="PS00211">
    <property type="entry name" value="ABC_TRANSPORTER_1"/>
    <property type="match status" value="1"/>
</dbReference>
<dbReference type="SUPFAM" id="SSF52540">
    <property type="entry name" value="P-loop containing nucleoside triphosphate hydrolases"/>
    <property type="match status" value="1"/>
</dbReference>
<dbReference type="PROSITE" id="PS50893">
    <property type="entry name" value="ABC_TRANSPORTER_2"/>
    <property type="match status" value="1"/>
</dbReference>
<evidence type="ECO:0000256" key="4">
    <source>
        <dbReference type="ARBA" id="ARBA00022840"/>
    </source>
</evidence>
<feature type="transmembrane region" description="Helical" evidence="8">
    <location>
        <begin position="200"/>
        <end position="218"/>
    </location>
</feature>
<dbReference type="InterPro" id="IPR027417">
    <property type="entry name" value="P-loop_NTPase"/>
</dbReference>
<dbReference type="OrthoDB" id="9806127at2"/>
<organism evidence="10 11">
    <name type="scientific">Saccharopolyspora shandongensis</name>
    <dbReference type="NCBI Taxonomy" id="418495"/>
    <lineage>
        <taxon>Bacteria</taxon>
        <taxon>Bacillati</taxon>
        <taxon>Actinomycetota</taxon>
        <taxon>Actinomycetes</taxon>
        <taxon>Pseudonocardiales</taxon>
        <taxon>Pseudonocardiaceae</taxon>
        <taxon>Saccharopolyspora</taxon>
    </lineage>
</organism>
<feature type="transmembrane region" description="Helical" evidence="8">
    <location>
        <begin position="76"/>
        <end position="99"/>
    </location>
</feature>
<dbReference type="InterPro" id="IPR003593">
    <property type="entry name" value="AAA+_ATPase"/>
</dbReference>
<dbReference type="GO" id="GO:0005524">
    <property type="term" value="F:ATP binding"/>
    <property type="evidence" value="ECO:0007669"/>
    <property type="project" value="UniProtKB-KW"/>
</dbReference>